<protein>
    <recommendedName>
        <fullName evidence="3">Regulatory protein RecX</fullName>
    </recommendedName>
</protein>
<organism evidence="6 7">
    <name type="scientific">Acetobacter ghanensis</name>
    <dbReference type="NCBI Taxonomy" id="431306"/>
    <lineage>
        <taxon>Bacteria</taxon>
        <taxon>Pseudomonadati</taxon>
        <taxon>Pseudomonadota</taxon>
        <taxon>Alphaproteobacteria</taxon>
        <taxon>Acetobacterales</taxon>
        <taxon>Acetobacteraceae</taxon>
        <taxon>Acetobacter</taxon>
    </lineage>
</organism>
<dbReference type="GO" id="GO:0005737">
    <property type="term" value="C:cytoplasm"/>
    <property type="evidence" value="ECO:0007669"/>
    <property type="project" value="UniProtKB-SubCell"/>
</dbReference>
<dbReference type="InterPro" id="IPR053924">
    <property type="entry name" value="RecX_HTH_2nd"/>
</dbReference>
<proteinExistence type="inferred from homology"/>
<dbReference type="STRING" id="431306.AGA_1229"/>
<reference evidence="7" key="1">
    <citation type="submission" date="2014-09" db="EMBL/GenBank/DDBJ databases">
        <authorList>
            <person name="Illeghems K.G."/>
        </authorList>
    </citation>
    <scope>NUCLEOTIDE SEQUENCE [LARGE SCALE GENOMIC DNA]</scope>
    <source>
        <strain evidence="7">LMG 23848T</strain>
    </source>
</reference>
<name>A0A0U5BHT0_9PROT</name>
<evidence type="ECO:0000256" key="3">
    <source>
        <dbReference type="ARBA" id="ARBA00018111"/>
    </source>
</evidence>
<comment type="subcellular location">
    <subcellularLocation>
        <location evidence="1">Cytoplasm</location>
    </subcellularLocation>
</comment>
<dbReference type="PATRIC" id="fig|431306.5.peg.1251"/>
<feature type="domain" description="RecX second three-helical" evidence="5">
    <location>
        <begin position="100"/>
        <end position="140"/>
    </location>
</feature>
<gene>
    <name evidence="6" type="ORF">AGA_1229</name>
</gene>
<evidence type="ECO:0000313" key="6">
    <source>
        <dbReference type="EMBL" id="CEF55192.1"/>
    </source>
</evidence>
<dbReference type="AlphaFoldDB" id="A0A0U5BHT0"/>
<comment type="similarity">
    <text evidence="2">Belongs to the RecX family.</text>
</comment>
<keyword evidence="4" id="KW-0963">Cytoplasm</keyword>
<sequence length="226" mass="24608">MARNRNMSLISITMEKSAPPPFTCPPPQRSSLREAALTHLARFGTTRQGLEQVLLRRLARWGQKATRAGDCAEAVAEQVAALHPVVTAVVDDMVRLGAVDDAVFARSRVRRLVRSGRSTRAVQAHLAAKGVAADVRDEALDTAVGALGPAERELCAALVLARKRRLGPFAREPVGLDEDETGRLTRQNKALGVLARAGFARDVAQRVLDMQGEEAEDWMDRLRAES</sequence>
<evidence type="ECO:0000256" key="4">
    <source>
        <dbReference type="ARBA" id="ARBA00022490"/>
    </source>
</evidence>
<dbReference type="Pfam" id="PF02631">
    <property type="entry name" value="RecX_HTH2"/>
    <property type="match status" value="1"/>
</dbReference>
<dbReference type="InterPro" id="IPR036388">
    <property type="entry name" value="WH-like_DNA-bd_sf"/>
</dbReference>
<evidence type="ECO:0000313" key="7">
    <source>
        <dbReference type="Proteomes" id="UP000068250"/>
    </source>
</evidence>
<evidence type="ECO:0000256" key="1">
    <source>
        <dbReference type="ARBA" id="ARBA00004496"/>
    </source>
</evidence>
<dbReference type="Proteomes" id="UP000068250">
    <property type="component" value="Chromosome I"/>
</dbReference>
<accession>A0A0U5BHT0</accession>
<dbReference type="Gene3D" id="1.10.10.10">
    <property type="entry name" value="Winged helix-like DNA-binding domain superfamily/Winged helix DNA-binding domain"/>
    <property type="match status" value="1"/>
</dbReference>
<evidence type="ECO:0000256" key="2">
    <source>
        <dbReference type="ARBA" id="ARBA00009695"/>
    </source>
</evidence>
<dbReference type="EMBL" id="LN609302">
    <property type="protein sequence ID" value="CEF55192.1"/>
    <property type="molecule type" value="Genomic_DNA"/>
</dbReference>
<evidence type="ECO:0000259" key="5">
    <source>
        <dbReference type="Pfam" id="PF02631"/>
    </source>
</evidence>